<sequence>MTDAISDKGYRMPAEWEPHSAIWLAWPYDEKSFPERVGKVENAITKIISAIHLSEQVELLVLDNAMRQKAEQKLCGLDVEINKITFRTVEYIDGWMRDCGPMFVKDKFGRPAMVKWIFNVWGGKFTDLLPDDKLPYRMKDWLKINMEEPQLVLEGGAIDLNGQGLCLTTEQCVLNENRNLGKTKKDVERYLDKYLGVKKTVWLFEGLINDHTDGHIDELARFVGPNKIVCAYEDNPKDENYAILKNNYETLAGATNLEGRPFEVIKLPMPHLYFKDAPAGNEQDSKAPVSYTNFYIGNKVVLASVFNDPNDEKALQILRSCFPGHEVIGIDCSDIIYGGGAIHCLTQQQTL</sequence>
<keyword evidence="1" id="KW-0378">Hydrolase</keyword>
<dbReference type="Gene3D" id="3.75.10.10">
    <property type="entry name" value="L-arginine/glycine Amidinotransferase, Chain A"/>
    <property type="match status" value="1"/>
</dbReference>
<dbReference type="InterPro" id="IPR007466">
    <property type="entry name" value="Peptidyl-Arg-deiminase_porph"/>
</dbReference>
<dbReference type="GO" id="GO:0004668">
    <property type="term" value="F:protein-arginine deiminase activity"/>
    <property type="evidence" value="ECO:0007669"/>
    <property type="project" value="InterPro"/>
</dbReference>
<dbReference type="GO" id="GO:0047632">
    <property type="term" value="F:agmatine deiminase activity"/>
    <property type="evidence" value="ECO:0007669"/>
    <property type="project" value="TreeGrafter"/>
</dbReference>
<dbReference type="AlphaFoldDB" id="A0A2H0VB22"/>
<dbReference type="GO" id="GO:0009446">
    <property type="term" value="P:putrescine biosynthetic process"/>
    <property type="evidence" value="ECO:0007669"/>
    <property type="project" value="InterPro"/>
</dbReference>
<comment type="caution">
    <text evidence="2">The sequence shown here is derived from an EMBL/GenBank/DDBJ whole genome shotgun (WGS) entry which is preliminary data.</text>
</comment>
<name>A0A2H0VB22_9BACT</name>
<dbReference type="PANTHER" id="PTHR31377">
    <property type="entry name" value="AGMATINE DEIMINASE-RELATED"/>
    <property type="match status" value="1"/>
</dbReference>
<evidence type="ECO:0000313" key="2">
    <source>
        <dbReference type="EMBL" id="PIR96286.1"/>
    </source>
</evidence>
<dbReference type="Pfam" id="PF04371">
    <property type="entry name" value="PAD_porph"/>
    <property type="match status" value="1"/>
</dbReference>
<dbReference type="SUPFAM" id="SSF55909">
    <property type="entry name" value="Pentein"/>
    <property type="match status" value="1"/>
</dbReference>
<organism evidence="2 3">
    <name type="scientific">Candidatus Doudnabacteria bacterium CG10_big_fil_rev_8_21_14_0_10_42_18</name>
    <dbReference type="NCBI Taxonomy" id="1974552"/>
    <lineage>
        <taxon>Bacteria</taxon>
        <taxon>Candidatus Doudnaibacteriota</taxon>
    </lineage>
</organism>
<evidence type="ECO:0000313" key="3">
    <source>
        <dbReference type="Proteomes" id="UP000230922"/>
    </source>
</evidence>
<dbReference type="EMBL" id="PFAK01000030">
    <property type="protein sequence ID" value="PIR96286.1"/>
    <property type="molecule type" value="Genomic_DNA"/>
</dbReference>
<evidence type="ECO:0000256" key="1">
    <source>
        <dbReference type="ARBA" id="ARBA00022801"/>
    </source>
</evidence>
<dbReference type="Proteomes" id="UP000230922">
    <property type="component" value="Unassembled WGS sequence"/>
</dbReference>
<dbReference type="PANTHER" id="PTHR31377:SF0">
    <property type="entry name" value="AGMATINE DEIMINASE-RELATED"/>
    <property type="match status" value="1"/>
</dbReference>
<gene>
    <name evidence="2" type="ORF">COT92_01790</name>
</gene>
<reference evidence="3" key="1">
    <citation type="submission" date="2017-09" db="EMBL/GenBank/DDBJ databases">
        <title>Depth-based differentiation of microbial function through sediment-hosted aquifers and enrichment of novel symbionts in the deep terrestrial subsurface.</title>
        <authorList>
            <person name="Probst A.J."/>
            <person name="Ladd B."/>
            <person name="Jarett J.K."/>
            <person name="Geller-Mcgrath D.E."/>
            <person name="Sieber C.M.K."/>
            <person name="Emerson J.B."/>
            <person name="Anantharaman K."/>
            <person name="Thomas B.C."/>
            <person name="Malmstrom R."/>
            <person name="Stieglmeier M."/>
            <person name="Klingl A."/>
            <person name="Woyke T."/>
            <person name="Ryan C.M."/>
            <person name="Banfield J.F."/>
        </authorList>
    </citation>
    <scope>NUCLEOTIDE SEQUENCE [LARGE SCALE GENOMIC DNA]</scope>
</reference>
<proteinExistence type="predicted"/>
<protein>
    <submittedName>
        <fullName evidence="2">Agmatine deiminase</fullName>
    </submittedName>
</protein>
<accession>A0A2H0VB22</accession>